<feature type="compositionally biased region" description="Gly residues" evidence="11">
    <location>
        <begin position="64"/>
        <end position="75"/>
    </location>
</feature>
<keyword evidence="8 10" id="KW-0539">Nucleus</keyword>
<dbReference type="AlphaFoldDB" id="U4LE31"/>
<keyword evidence="7 10" id="KW-0238">DNA-binding</keyword>
<evidence type="ECO:0000256" key="2">
    <source>
        <dbReference type="ARBA" id="ARBA00004123"/>
    </source>
</evidence>
<comment type="similarity">
    <text evidence="4 10">Belongs to the histone H4 family.</text>
</comment>
<dbReference type="GO" id="GO:0003677">
    <property type="term" value="F:DNA binding"/>
    <property type="evidence" value="ECO:0007669"/>
    <property type="project" value="UniProtKB-KW"/>
</dbReference>
<evidence type="ECO:0000256" key="11">
    <source>
        <dbReference type="SAM" id="MobiDB-lite"/>
    </source>
</evidence>
<evidence type="ECO:0000256" key="7">
    <source>
        <dbReference type="ARBA" id="ARBA00023125"/>
    </source>
</evidence>
<evidence type="ECO:0000256" key="1">
    <source>
        <dbReference type="ARBA" id="ARBA00002001"/>
    </source>
</evidence>
<evidence type="ECO:0000256" key="4">
    <source>
        <dbReference type="ARBA" id="ARBA00006564"/>
    </source>
</evidence>
<evidence type="ECO:0000256" key="9">
    <source>
        <dbReference type="ARBA" id="ARBA00023269"/>
    </source>
</evidence>
<gene>
    <name evidence="12" type="ORF">PCON_07103</name>
</gene>
<feature type="region of interest" description="Disordered" evidence="11">
    <location>
        <begin position="1"/>
        <end position="78"/>
    </location>
</feature>
<keyword evidence="13" id="KW-1185">Reference proteome</keyword>
<dbReference type="InterPro" id="IPR001951">
    <property type="entry name" value="Histone_H4"/>
</dbReference>
<evidence type="ECO:0000313" key="13">
    <source>
        <dbReference type="Proteomes" id="UP000018144"/>
    </source>
</evidence>
<organism evidence="12 13">
    <name type="scientific">Pyronema omphalodes (strain CBS 100304)</name>
    <name type="common">Pyronema confluens</name>
    <dbReference type="NCBI Taxonomy" id="1076935"/>
    <lineage>
        <taxon>Eukaryota</taxon>
        <taxon>Fungi</taxon>
        <taxon>Dikarya</taxon>
        <taxon>Ascomycota</taxon>
        <taxon>Pezizomycotina</taxon>
        <taxon>Pezizomycetes</taxon>
        <taxon>Pezizales</taxon>
        <taxon>Pyronemataceae</taxon>
        <taxon>Pyronema</taxon>
    </lineage>
</organism>
<feature type="compositionally biased region" description="Basic residues" evidence="11">
    <location>
        <begin position="183"/>
        <end position="194"/>
    </location>
</feature>
<accession>U4LE31</accession>
<comment type="subunit">
    <text evidence="5 10">The nucleosome is a histone octamer containing two molecules each of H2A, H2B, H3 and H4 assembled in one H3-H4 heterotetramer and two H2A-H2B heterodimers. The octamer wraps approximately 147 bp of DNA.</text>
</comment>
<dbReference type="Proteomes" id="UP000018144">
    <property type="component" value="Unassembled WGS sequence"/>
</dbReference>
<dbReference type="STRING" id="1076935.U4LE31"/>
<dbReference type="GO" id="GO:0046982">
    <property type="term" value="F:protein heterodimerization activity"/>
    <property type="evidence" value="ECO:0007669"/>
    <property type="project" value="InterPro"/>
</dbReference>
<dbReference type="EMBL" id="HF935354">
    <property type="protein sequence ID" value="CCX29777.1"/>
    <property type="molecule type" value="Genomic_DNA"/>
</dbReference>
<name>U4LE31_PYROM</name>
<evidence type="ECO:0000256" key="3">
    <source>
        <dbReference type="ARBA" id="ARBA00004286"/>
    </source>
</evidence>
<sequence>MARTPTTATKTPGGRLFTGGKSVTRTPGTRTTAAATAAATPVPAPAAPPSTARRSIGGKSTLSRGGGRGAKGVGLGKSIPGRGIGAGLLRRHHRKIAKDTIMGITKPDLRRLARRGGVKRMSISVYPEMRQAMKSYMTTILRDCVVFLEHANRKTVTVYDVAYALKRMGRTLYGFDHPDKPEKRRSKAAKATKK</sequence>
<dbReference type="GO" id="GO:0000786">
    <property type="term" value="C:nucleosome"/>
    <property type="evidence" value="ECO:0007669"/>
    <property type="project" value="UniProtKB-KW"/>
</dbReference>
<dbReference type="FunFam" id="1.10.20.10:FF:000012">
    <property type="entry name" value="Histone H4"/>
    <property type="match status" value="1"/>
</dbReference>
<dbReference type="SMART" id="SM00417">
    <property type="entry name" value="H4"/>
    <property type="match status" value="1"/>
</dbReference>
<dbReference type="GO" id="GO:0005634">
    <property type="term" value="C:nucleus"/>
    <property type="evidence" value="ECO:0007669"/>
    <property type="project" value="UniProtKB-SubCell"/>
</dbReference>
<feature type="compositionally biased region" description="Low complexity" evidence="11">
    <location>
        <begin position="24"/>
        <end position="41"/>
    </location>
</feature>
<dbReference type="CDD" id="cd22912">
    <property type="entry name" value="HFD_H4"/>
    <property type="match status" value="1"/>
</dbReference>
<reference evidence="12 13" key="1">
    <citation type="journal article" date="2013" name="PLoS Genet.">
        <title>The genome and development-dependent transcriptomes of Pyronema confluens: a window into fungal evolution.</title>
        <authorList>
            <person name="Traeger S."/>
            <person name="Altegoer F."/>
            <person name="Freitag M."/>
            <person name="Gabaldon T."/>
            <person name="Kempken F."/>
            <person name="Kumar A."/>
            <person name="Marcet-Houben M."/>
            <person name="Poggeler S."/>
            <person name="Stajich J.E."/>
            <person name="Nowrousian M."/>
        </authorList>
    </citation>
    <scope>NUCLEOTIDE SEQUENCE [LARGE SCALE GENOMIC DNA]</scope>
    <source>
        <strain evidence="13">CBS 100304</strain>
        <tissue evidence="12">Vegetative mycelium</tissue>
    </source>
</reference>
<protein>
    <recommendedName>
        <fullName evidence="10">Histone H4</fullName>
    </recommendedName>
</protein>
<dbReference type="SUPFAM" id="SSF47113">
    <property type="entry name" value="Histone-fold"/>
    <property type="match status" value="1"/>
</dbReference>
<dbReference type="PRINTS" id="PR00623">
    <property type="entry name" value="HISTONEH4"/>
</dbReference>
<dbReference type="eggNOG" id="KOG3467">
    <property type="taxonomic scope" value="Eukaryota"/>
</dbReference>
<evidence type="ECO:0000313" key="12">
    <source>
        <dbReference type="EMBL" id="CCX29777.1"/>
    </source>
</evidence>
<dbReference type="PANTHER" id="PTHR10484">
    <property type="entry name" value="HISTONE H4"/>
    <property type="match status" value="1"/>
</dbReference>
<comment type="subcellular location">
    <subcellularLocation>
        <location evidence="3">Chromosome</location>
    </subcellularLocation>
    <subcellularLocation>
        <location evidence="2">Nucleus</location>
    </subcellularLocation>
</comment>
<dbReference type="InterPro" id="IPR009072">
    <property type="entry name" value="Histone-fold"/>
</dbReference>
<evidence type="ECO:0000256" key="5">
    <source>
        <dbReference type="ARBA" id="ARBA00011538"/>
    </source>
</evidence>
<evidence type="ECO:0000256" key="10">
    <source>
        <dbReference type="RuleBase" id="RU000528"/>
    </source>
</evidence>
<evidence type="ECO:0000256" key="6">
    <source>
        <dbReference type="ARBA" id="ARBA00022454"/>
    </source>
</evidence>
<keyword evidence="9 10" id="KW-0544">Nucleosome core</keyword>
<dbReference type="Gene3D" id="1.10.20.10">
    <property type="entry name" value="Histone, subunit A"/>
    <property type="match status" value="1"/>
</dbReference>
<keyword evidence="6 10" id="KW-0158">Chromosome</keyword>
<dbReference type="GO" id="GO:0030527">
    <property type="term" value="F:structural constituent of chromatin"/>
    <property type="evidence" value="ECO:0007669"/>
    <property type="project" value="InterPro"/>
</dbReference>
<evidence type="ECO:0000256" key="8">
    <source>
        <dbReference type="ARBA" id="ARBA00023242"/>
    </source>
</evidence>
<comment type="function">
    <text evidence="1 10">Core component of nucleosome. Nucleosomes wrap and compact DNA into chromatin, limiting DNA accessibility to the cellular machineries which require DNA as a template. Histones thereby play a central role in transcription regulation, DNA repair, DNA replication and chromosomal stability. DNA accessibility is regulated via a complex set of post-translational modifications of histones, also called histone code, and nucleosome remodeling.</text>
</comment>
<proteinExistence type="inferred from homology"/>
<feature type="region of interest" description="Disordered" evidence="11">
    <location>
        <begin position="174"/>
        <end position="194"/>
    </location>
</feature>
<dbReference type="OrthoDB" id="3919494at2759"/>
<feature type="compositionally biased region" description="Polar residues" evidence="11">
    <location>
        <begin position="1"/>
        <end position="10"/>
    </location>
</feature>